<evidence type="ECO:0000313" key="4">
    <source>
        <dbReference type="EMBL" id="PAA89214.1"/>
    </source>
</evidence>
<feature type="region of interest" description="Disordered" evidence="1">
    <location>
        <begin position="1"/>
        <end position="65"/>
    </location>
</feature>
<evidence type="ECO:0000256" key="1">
    <source>
        <dbReference type="SAM" id="MobiDB-lite"/>
    </source>
</evidence>
<feature type="non-terminal residue" evidence="4">
    <location>
        <position position="1"/>
    </location>
</feature>
<feature type="domain" description="FH2" evidence="3">
    <location>
        <begin position="60"/>
        <end position="470"/>
    </location>
</feature>
<evidence type="ECO:0000313" key="5">
    <source>
        <dbReference type="Proteomes" id="UP000215902"/>
    </source>
</evidence>
<name>A0A267GUT6_9PLAT</name>
<dbReference type="GO" id="GO:0005884">
    <property type="term" value="C:actin filament"/>
    <property type="evidence" value="ECO:0007669"/>
    <property type="project" value="TreeGrafter"/>
</dbReference>
<dbReference type="InterPro" id="IPR042201">
    <property type="entry name" value="FH2_Formin_sf"/>
</dbReference>
<dbReference type="PANTHER" id="PTHR45691:SF6">
    <property type="entry name" value="PROTEIN DIAPHANOUS"/>
    <property type="match status" value="1"/>
</dbReference>
<feature type="region of interest" description="Disordered" evidence="1">
    <location>
        <begin position="517"/>
        <end position="555"/>
    </location>
</feature>
<comment type="caution">
    <text evidence="4">The sequence shown here is derived from an EMBL/GenBank/DDBJ whole genome shotgun (WGS) entry which is preliminary data.</text>
</comment>
<dbReference type="Gene3D" id="6.10.30.30">
    <property type="match status" value="1"/>
</dbReference>
<dbReference type="AlphaFoldDB" id="A0A267GUT6"/>
<dbReference type="PROSITE" id="PS51444">
    <property type="entry name" value="FH2"/>
    <property type="match status" value="1"/>
</dbReference>
<proteinExistence type="predicted"/>
<dbReference type="EMBL" id="NIVC01000158">
    <property type="protein sequence ID" value="PAA89214.1"/>
    <property type="molecule type" value="Genomic_DNA"/>
</dbReference>
<feature type="compositionally biased region" description="Gly residues" evidence="1">
    <location>
        <begin position="125"/>
        <end position="140"/>
    </location>
</feature>
<feature type="region of interest" description="Disordered" evidence="1">
    <location>
        <begin position="112"/>
        <end position="146"/>
    </location>
</feature>
<reference evidence="4 5" key="1">
    <citation type="submission" date="2017-06" db="EMBL/GenBank/DDBJ databases">
        <title>A platform for efficient transgenesis in Macrostomum lignano, a flatworm model organism for stem cell research.</title>
        <authorList>
            <person name="Berezikov E."/>
        </authorList>
    </citation>
    <scope>NUCLEOTIDE SEQUENCE [LARGE SCALE GENOMIC DNA]</scope>
    <source>
        <strain evidence="4">DV1</strain>
        <tissue evidence="4">Whole organism</tissue>
    </source>
</reference>
<dbReference type="SUPFAM" id="SSF101447">
    <property type="entry name" value="Formin homology 2 domain (FH2 domain)"/>
    <property type="match status" value="1"/>
</dbReference>
<keyword evidence="5" id="KW-1185">Reference proteome</keyword>
<feature type="domain" description="DAD" evidence="2">
    <location>
        <begin position="501"/>
        <end position="534"/>
    </location>
</feature>
<dbReference type="SMART" id="SM00498">
    <property type="entry name" value="FH2"/>
    <property type="match status" value="1"/>
</dbReference>
<dbReference type="PANTHER" id="PTHR45691">
    <property type="entry name" value="PROTEIN DIAPHANOUS"/>
    <property type="match status" value="1"/>
</dbReference>
<dbReference type="InterPro" id="IPR014767">
    <property type="entry name" value="DAD_dom"/>
</dbReference>
<dbReference type="OrthoDB" id="1104827at2759"/>
<evidence type="ECO:0008006" key="6">
    <source>
        <dbReference type="Google" id="ProtNLM"/>
    </source>
</evidence>
<dbReference type="PROSITE" id="PS51231">
    <property type="entry name" value="DAD"/>
    <property type="match status" value="1"/>
</dbReference>
<evidence type="ECO:0000259" key="2">
    <source>
        <dbReference type="PROSITE" id="PS51231"/>
    </source>
</evidence>
<sequence>GGPPPAPPPPPPPGGGPPPPPPPPPPPGVPGAPPPPPPPGGLAGFLGFNKPPALPHGLKSKPDYQLANPTKRLNWQAVNPRELSKDSIWVQIGNAEQEFSDPQLVSQLGELFSTKPPPKKLAAGDDGGAGGGSGAGGGGKSNNKKTKECRVLDPKSAQNLAITLGSLRLSFEEIKRRIVECDEERLSLGQVELLLKSLPEPSDMKKISALKVEYDDLAEPEQFLHCLAEVKNARNRLESLQFKLQFSDQLEEVKPSFMAVTDCLKVIRTSQRFKQVILAILTFGNIMNAGSRNQKSLGFDITFLTKLTGTKDTENKRTLMNVLVETLESKSPDVLNFPEDFELLDQAARVTEESLDEQLRDIVEKCKRLGNDLKSFKPVGPTDRFQEAMEPFHKQVKDQIDILQSLQKQMKDSFKEVSEYLTFNPAKYHMEDLLADLKTFRDKFQEAKVQNEEMRRAQERIAKAKEEKERREREKAARQQRQLGGPVKGGGGLGDDGGASANEDEGLVDNLLEALKSGKAFQTPGRTRAKRTPRQGAERRAHLARATSRGDLSGGGVLDAVVKELAFDDTPEQSKVAVGDN</sequence>
<dbReference type="Gene3D" id="1.20.58.630">
    <property type="match status" value="1"/>
</dbReference>
<organism evidence="4 5">
    <name type="scientific">Macrostomum lignano</name>
    <dbReference type="NCBI Taxonomy" id="282301"/>
    <lineage>
        <taxon>Eukaryota</taxon>
        <taxon>Metazoa</taxon>
        <taxon>Spiralia</taxon>
        <taxon>Lophotrochozoa</taxon>
        <taxon>Platyhelminthes</taxon>
        <taxon>Rhabditophora</taxon>
        <taxon>Macrostomorpha</taxon>
        <taxon>Macrostomida</taxon>
        <taxon>Macrostomidae</taxon>
        <taxon>Macrostomum</taxon>
    </lineage>
</organism>
<feature type="compositionally biased region" description="Gly residues" evidence="1">
    <location>
        <begin position="486"/>
        <end position="497"/>
    </location>
</feature>
<feature type="compositionally biased region" description="Pro residues" evidence="1">
    <location>
        <begin position="1"/>
        <end position="40"/>
    </location>
</feature>
<evidence type="ECO:0000259" key="3">
    <source>
        <dbReference type="PROSITE" id="PS51444"/>
    </source>
</evidence>
<feature type="compositionally biased region" description="Basic and acidic residues" evidence="1">
    <location>
        <begin position="461"/>
        <end position="477"/>
    </location>
</feature>
<feature type="region of interest" description="Disordered" evidence="1">
    <location>
        <begin position="461"/>
        <end position="503"/>
    </location>
</feature>
<dbReference type="GO" id="GO:0030041">
    <property type="term" value="P:actin filament polymerization"/>
    <property type="evidence" value="ECO:0007669"/>
    <property type="project" value="TreeGrafter"/>
</dbReference>
<accession>A0A267GUT6</accession>
<dbReference type="InterPro" id="IPR015425">
    <property type="entry name" value="FH2_Formin"/>
</dbReference>
<gene>
    <name evidence="4" type="ORF">BOX15_Mlig026141g1</name>
</gene>
<dbReference type="Gene3D" id="1.20.58.2220">
    <property type="entry name" value="Formin, FH2 domain"/>
    <property type="match status" value="1"/>
</dbReference>
<dbReference type="Proteomes" id="UP000215902">
    <property type="component" value="Unassembled WGS sequence"/>
</dbReference>
<dbReference type="STRING" id="282301.A0A267GUT6"/>
<dbReference type="Pfam" id="PF02181">
    <property type="entry name" value="FH2"/>
    <property type="match status" value="1"/>
</dbReference>
<dbReference type="InterPro" id="IPR051412">
    <property type="entry name" value="Formin_Homology_Diaphanous_sf"/>
</dbReference>
<protein>
    <recommendedName>
        <fullName evidence="6">FH2 domain-containing protein</fullName>
    </recommendedName>
</protein>